<gene>
    <name evidence="7" type="ORF">DICPUDRAFT_89281</name>
</gene>
<evidence type="ECO:0000256" key="4">
    <source>
        <dbReference type="ARBA" id="ARBA00023329"/>
    </source>
</evidence>
<dbReference type="STRING" id="5786.F0ZUT1"/>
<evidence type="ECO:0000256" key="1">
    <source>
        <dbReference type="ARBA" id="ARBA00004541"/>
    </source>
</evidence>
<evidence type="ECO:0000256" key="3">
    <source>
        <dbReference type="ARBA" id="ARBA00023034"/>
    </source>
</evidence>
<evidence type="ECO:0000313" key="8">
    <source>
        <dbReference type="Proteomes" id="UP000001064"/>
    </source>
</evidence>
<feature type="domain" description="ENTH" evidence="6">
    <location>
        <begin position="7"/>
        <end position="140"/>
    </location>
</feature>
<protein>
    <recommendedName>
        <fullName evidence="6">ENTH domain-containing protein</fullName>
    </recommendedName>
</protein>
<reference evidence="8" key="1">
    <citation type="journal article" date="2011" name="Genome Biol.">
        <title>Comparative genomics of the social amoebae Dictyostelium discoideum and Dictyostelium purpureum.</title>
        <authorList>
            <consortium name="US DOE Joint Genome Institute (JGI-PGF)"/>
            <person name="Sucgang R."/>
            <person name="Kuo A."/>
            <person name="Tian X."/>
            <person name="Salerno W."/>
            <person name="Parikh A."/>
            <person name="Feasley C.L."/>
            <person name="Dalin E."/>
            <person name="Tu H."/>
            <person name="Huang E."/>
            <person name="Barry K."/>
            <person name="Lindquist E."/>
            <person name="Shapiro H."/>
            <person name="Bruce D."/>
            <person name="Schmutz J."/>
            <person name="Salamov A."/>
            <person name="Fey P."/>
            <person name="Gaudet P."/>
            <person name="Anjard C."/>
            <person name="Babu M.M."/>
            <person name="Basu S."/>
            <person name="Bushmanova Y."/>
            <person name="van der Wel H."/>
            <person name="Katoh-Kurasawa M."/>
            <person name="Dinh C."/>
            <person name="Coutinho P.M."/>
            <person name="Saito T."/>
            <person name="Elias M."/>
            <person name="Schaap P."/>
            <person name="Kay R.R."/>
            <person name="Henrissat B."/>
            <person name="Eichinger L."/>
            <person name="Rivero F."/>
            <person name="Putnam N.H."/>
            <person name="West C.M."/>
            <person name="Loomis W.F."/>
            <person name="Chisholm R.L."/>
            <person name="Shaulsky G."/>
            <person name="Strassmann J.E."/>
            <person name="Queller D.C."/>
            <person name="Kuspa A."/>
            <person name="Grigoriev I.V."/>
        </authorList>
    </citation>
    <scope>NUCLEOTIDE SEQUENCE [LARGE SCALE GENOMIC DNA]</scope>
    <source>
        <strain evidence="8">QSDP1</strain>
    </source>
</reference>
<keyword evidence="4" id="KW-0968">Cytoplasmic vesicle</keyword>
<feature type="compositionally biased region" description="Polar residues" evidence="5">
    <location>
        <begin position="427"/>
        <end position="448"/>
    </location>
</feature>
<dbReference type="EMBL" id="GL871200">
    <property type="protein sequence ID" value="EGC32295.1"/>
    <property type="molecule type" value="Genomic_DNA"/>
</dbReference>
<dbReference type="InterPro" id="IPR013809">
    <property type="entry name" value="ENTH"/>
</dbReference>
<proteinExistence type="predicted"/>
<dbReference type="AlphaFoldDB" id="F0ZUT1"/>
<dbReference type="Proteomes" id="UP000001064">
    <property type="component" value="Unassembled WGS sequence"/>
</dbReference>
<dbReference type="GeneID" id="10507360"/>
<organism evidence="7 8">
    <name type="scientific">Dictyostelium purpureum</name>
    <name type="common">Slime mold</name>
    <dbReference type="NCBI Taxonomy" id="5786"/>
    <lineage>
        <taxon>Eukaryota</taxon>
        <taxon>Amoebozoa</taxon>
        <taxon>Evosea</taxon>
        <taxon>Eumycetozoa</taxon>
        <taxon>Dictyostelia</taxon>
        <taxon>Dictyosteliales</taxon>
        <taxon>Dictyosteliaceae</taxon>
        <taxon>Dictyostelium</taxon>
    </lineage>
</organism>
<dbReference type="InterPro" id="IPR008942">
    <property type="entry name" value="ENTH_VHS"/>
</dbReference>
<evidence type="ECO:0000256" key="2">
    <source>
        <dbReference type="ARBA" id="ARBA00004601"/>
    </source>
</evidence>
<dbReference type="InParanoid" id="F0ZUT1"/>
<dbReference type="Pfam" id="PF01417">
    <property type="entry name" value="ENTH"/>
    <property type="match status" value="1"/>
</dbReference>
<dbReference type="PROSITE" id="PS50942">
    <property type="entry name" value="ENTH"/>
    <property type="match status" value="1"/>
</dbReference>
<dbReference type="InterPro" id="IPR035802">
    <property type="entry name" value="ENTH/VHS_tepsin"/>
</dbReference>
<comment type="subcellular location">
    <subcellularLocation>
        <location evidence="1">Cytoplasmic vesicle</location>
    </subcellularLocation>
    <subcellularLocation>
        <location evidence="2">Golgi apparatus</location>
        <location evidence="2">trans-Golgi network</location>
    </subcellularLocation>
</comment>
<sequence>MNNIIVNISNNVNSILSIVGKATLDSSEPTSGYLLLELQNETFKSIEKCEDILKKLLERLKKESSHVKLKSLKCIKHLMLKGNPVFKQELLLNSNEIYKCTSYNGKQDAIYGDNPYMLVRKEAQDILNMLYQYSNNDNNSGNNSNNSYNNNELALYEGYGNSIVVVPQQQRVMVGVGSSGAITNAPVQQLTPMDEIKQDIKQKIQSLPSKVFNTEQSKLSFESVPNTDPNQFSLVPLRDGTHFIDNSNNNNNNNSFSDTDPNNPYLGTDEYINITGYIGNETSSNLSTSSISKFFSYYKQLSSESTENVLSILYYSIESSKKWQTKQKYLCLIEFLIVQKIETAIQFYKSNNTHLINISNSIHLGPREKSKSILRLLGIDFEKDLQSIQEQQKKQKELLEKQYQNNNSNNNNSNNSSNNSNNNSNNQTGSIFNFDTDQSPVTSPNQNLFGGLNVKNNMGNKSNNNFNNSSNNNLIGDLDFLEIKSDNKNNNMNNNMNNMNNMNNNNNNKNNNINNNMNNNNNNINNNMNNNNNINNNINNNNKNININNTSNNSLPKTVSNSFDTLDPIYSNNNNNKSSSIMDDFDFSSLSFSNTTPSSNTLKPLSQSTPATPIIVPNSSVNSSPLLKSSNNGLNDFDFFATAPNTNNCNNNNNNNNNNNIKNNIKTNSNNTKVNSDSPFGILDSYITTQK</sequence>
<dbReference type="GO" id="GO:0032588">
    <property type="term" value="C:trans-Golgi network membrane"/>
    <property type="evidence" value="ECO:0000318"/>
    <property type="project" value="GO_Central"/>
</dbReference>
<feature type="compositionally biased region" description="Low complexity" evidence="5">
    <location>
        <begin position="453"/>
        <end position="470"/>
    </location>
</feature>
<dbReference type="RefSeq" id="XP_003291173.1">
    <property type="nucleotide sequence ID" value="XM_003291125.1"/>
</dbReference>
<dbReference type="OrthoDB" id="118154at2759"/>
<dbReference type="PANTHER" id="PTHR21514:SF0">
    <property type="entry name" value="AP-4 COMPLEX ACCESSORY SUBUNIT TEPSIN"/>
    <property type="match status" value="1"/>
</dbReference>
<feature type="region of interest" description="Disordered" evidence="5">
    <location>
        <begin position="504"/>
        <end position="540"/>
    </location>
</feature>
<feature type="compositionally biased region" description="Low complexity" evidence="5">
    <location>
        <begin position="404"/>
        <end position="426"/>
    </location>
</feature>
<keyword evidence="8" id="KW-1185">Reference proteome</keyword>
<dbReference type="FunCoup" id="F0ZUT1">
    <property type="interactions" value="480"/>
</dbReference>
<evidence type="ECO:0000256" key="5">
    <source>
        <dbReference type="SAM" id="MobiDB-lite"/>
    </source>
</evidence>
<evidence type="ECO:0000259" key="6">
    <source>
        <dbReference type="PROSITE" id="PS50942"/>
    </source>
</evidence>
<dbReference type="Gene3D" id="1.25.40.90">
    <property type="match status" value="1"/>
</dbReference>
<evidence type="ECO:0000313" key="7">
    <source>
        <dbReference type="EMBL" id="EGC32295.1"/>
    </source>
</evidence>
<dbReference type="GO" id="GO:0031410">
    <property type="term" value="C:cytoplasmic vesicle"/>
    <property type="evidence" value="ECO:0007669"/>
    <property type="project" value="UniProtKB-SubCell"/>
</dbReference>
<dbReference type="VEuPathDB" id="AmoebaDB:DICPUDRAFT_89281"/>
<dbReference type="eggNOG" id="ENOG502RGXI">
    <property type="taxonomic scope" value="Eukaryota"/>
</dbReference>
<dbReference type="PANTHER" id="PTHR21514">
    <property type="entry name" value="AP-4 COMPLEX ACCESSORY SUBUNIT TEPSIN"/>
    <property type="match status" value="1"/>
</dbReference>
<accession>F0ZUT1</accession>
<feature type="region of interest" description="Disordered" evidence="5">
    <location>
        <begin position="404"/>
        <end position="470"/>
    </location>
</feature>
<dbReference type="OMA" id="HESHRQG"/>
<keyword evidence="3" id="KW-0333">Golgi apparatus</keyword>
<dbReference type="CDD" id="cd03572">
    <property type="entry name" value="ENTH_like_Tepsin"/>
    <property type="match status" value="1"/>
</dbReference>
<dbReference type="InterPro" id="IPR039273">
    <property type="entry name" value="TEPSIN"/>
</dbReference>
<dbReference type="SUPFAM" id="SSF48464">
    <property type="entry name" value="ENTH/VHS domain"/>
    <property type="match status" value="1"/>
</dbReference>
<dbReference type="KEGG" id="dpp:DICPUDRAFT_89281"/>
<name>F0ZUT1_DICPU</name>